<reference evidence="4 5" key="1">
    <citation type="submission" date="2016-11" db="EMBL/GenBank/DDBJ databases">
        <authorList>
            <person name="Jaros S."/>
            <person name="Januszkiewicz K."/>
            <person name="Wedrychowicz H."/>
        </authorList>
    </citation>
    <scope>NUCLEOTIDE SEQUENCE [LARGE SCALE GENOMIC DNA]</scope>
    <source>
        <strain evidence="4 5">DSM 21425</strain>
    </source>
</reference>
<organism evidence="4 5">
    <name type="scientific">Mesonia phycicola</name>
    <dbReference type="NCBI Taxonomy" id="579105"/>
    <lineage>
        <taxon>Bacteria</taxon>
        <taxon>Pseudomonadati</taxon>
        <taxon>Bacteroidota</taxon>
        <taxon>Flavobacteriia</taxon>
        <taxon>Flavobacteriales</taxon>
        <taxon>Flavobacteriaceae</taxon>
        <taxon>Mesonia</taxon>
    </lineage>
</organism>
<dbReference type="PANTHER" id="PTHR10545">
    <property type="entry name" value="DIAMINE N-ACETYLTRANSFERASE"/>
    <property type="match status" value="1"/>
</dbReference>
<dbReference type="OrthoDB" id="9789603at2"/>
<name>A0A1M6G3D4_9FLAO</name>
<evidence type="ECO:0000256" key="1">
    <source>
        <dbReference type="ARBA" id="ARBA00022679"/>
    </source>
</evidence>
<dbReference type="Pfam" id="PF00583">
    <property type="entry name" value="Acetyltransf_1"/>
    <property type="match status" value="1"/>
</dbReference>
<protein>
    <recommendedName>
        <fullName evidence="3">N-acetyltransferase domain-containing protein</fullName>
    </recommendedName>
</protein>
<evidence type="ECO:0000313" key="5">
    <source>
        <dbReference type="Proteomes" id="UP000184225"/>
    </source>
</evidence>
<dbReference type="InterPro" id="IPR000182">
    <property type="entry name" value="GNAT_dom"/>
</dbReference>
<evidence type="ECO:0000313" key="4">
    <source>
        <dbReference type="EMBL" id="SHJ04357.1"/>
    </source>
</evidence>
<accession>A0A1M6G3D4</accession>
<dbReference type="PROSITE" id="PS51186">
    <property type="entry name" value="GNAT"/>
    <property type="match status" value="1"/>
</dbReference>
<proteinExistence type="predicted"/>
<dbReference type="RefSeq" id="WP_073152051.1">
    <property type="nucleotide sequence ID" value="NZ_FQYY01000007.1"/>
</dbReference>
<keyword evidence="2" id="KW-0012">Acyltransferase</keyword>
<dbReference type="PANTHER" id="PTHR10545:SF29">
    <property type="entry name" value="GH14572P-RELATED"/>
    <property type="match status" value="1"/>
</dbReference>
<dbReference type="GO" id="GO:0008080">
    <property type="term" value="F:N-acetyltransferase activity"/>
    <property type="evidence" value="ECO:0007669"/>
    <property type="project" value="TreeGrafter"/>
</dbReference>
<dbReference type="AlphaFoldDB" id="A0A1M6G3D4"/>
<dbReference type="InterPro" id="IPR016181">
    <property type="entry name" value="Acyl_CoA_acyltransferase"/>
</dbReference>
<keyword evidence="5" id="KW-1185">Reference proteome</keyword>
<dbReference type="SUPFAM" id="SSF55729">
    <property type="entry name" value="Acyl-CoA N-acyltransferases (Nat)"/>
    <property type="match status" value="1"/>
</dbReference>
<evidence type="ECO:0000256" key="2">
    <source>
        <dbReference type="ARBA" id="ARBA00023315"/>
    </source>
</evidence>
<feature type="domain" description="N-acetyltransferase" evidence="3">
    <location>
        <begin position="7"/>
        <end position="147"/>
    </location>
</feature>
<sequence>MSIDSTLEFCVLNSSDISKIVPLGHQLNPKLSKIEIEDYLKQMFQFSTYHCFGLKKQGKLVGLSSGWITIRFYSGKQLEVDNVIIDQDIQSKGYGKYFFEKIEEWAIKNECNSVELNTYLENKRSHKFYYTNNYSVLGFHFCKNLKK</sequence>
<evidence type="ECO:0000259" key="3">
    <source>
        <dbReference type="PROSITE" id="PS51186"/>
    </source>
</evidence>
<keyword evidence="1" id="KW-0808">Transferase</keyword>
<gene>
    <name evidence="4" type="ORF">SAMN04488096_107102</name>
</gene>
<dbReference type="InterPro" id="IPR051016">
    <property type="entry name" value="Diverse_Substrate_AcTransf"/>
</dbReference>
<dbReference type="Proteomes" id="UP000184225">
    <property type="component" value="Unassembled WGS sequence"/>
</dbReference>
<dbReference type="CDD" id="cd04301">
    <property type="entry name" value="NAT_SF"/>
    <property type="match status" value="1"/>
</dbReference>
<dbReference type="STRING" id="579105.SAMN04488096_107102"/>
<dbReference type="Gene3D" id="3.40.630.30">
    <property type="match status" value="1"/>
</dbReference>
<dbReference type="EMBL" id="FQYY01000007">
    <property type="protein sequence ID" value="SHJ04357.1"/>
    <property type="molecule type" value="Genomic_DNA"/>
</dbReference>